<gene>
    <name evidence="1" type="ORF">DF220_10355</name>
</gene>
<sequence length="179" mass="20258">MSFVLDDNGNLFLMTVVRGLSCVTAWDEDLAQVRQKADPEVSDEVAFWCRSVHMAMTMAYNRLGKMAQDDHAYHRILAAASGKQIEGPSKCLEDNLATVRRWCEKADVTGLWAFDEVADGSADFNYEVVRLAYDGLRGRAWDVEGLQTNIGRLIGYQVHLSFRDPELDLRRARELLGRD</sequence>
<proteinExistence type="predicted"/>
<protein>
    <submittedName>
        <fullName evidence="1">Uncharacterized protein</fullName>
    </submittedName>
</protein>
<keyword evidence="2" id="KW-1185">Reference proteome</keyword>
<comment type="caution">
    <text evidence="1">The sequence shown here is derived from an EMBL/GenBank/DDBJ whole genome shotgun (WGS) entry which is preliminary data.</text>
</comment>
<evidence type="ECO:0000313" key="2">
    <source>
        <dbReference type="Proteomes" id="UP000244978"/>
    </source>
</evidence>
<accession>A0A2U1T2S5</accession>
<reference evidence="2" key="1">
    <citation type="submission" date="2018-04" db="EMBL/GenBank/DDBJ databases">
        <authorList>
            <person name="Liu S."/>
            <person name="Wang Z."/>
            <person name="Li J."/>
        </authorList>
    </citation>
    <scope>NUCLEOTIDE SEQUENCE [LARGE SCALE GENOMIC DNA]</scope>
    <source>
        <strain evidence="2">S1194</strain>
    </source>
</reference>
<dbReference type="AlphaFoldDB" id="A0A2U1T2S5"/>
<name>A0A2U1T2S5_9MICO</name>
<organism evidence="1 2">
    <name type="scientific">Homoserinimonas hongtaonis</name>
    <dbReference type="NCBI Taxonomy" id="2079791"/>
    <lineage>
        <taxon>Bacteria</taxon>
        <taxon>Bacillati</taxon>
        <taxon>Actinomycetota</taxon>
        <taxon>Actinomycetes</taxon>
        <taxon>Micrococcales</taxon>
        <taxon>Microbacteriaceae</taxon>
        <taxon>Homoserinimonas</taxon>
    </lineage>
</organism>
<dbReference type="EMBL" id="QEEX01000001">
    <property type="protein sequence ID" value="PWB98185.1"/>
    <property type="molecule type" value="Genomic_DNA"/>
</dbReference>
<evidence type="ECO:0000313" key="1">
    <source>
        <dbReference type="EMBL" id="PWB98185.1"/>
    </source>
</evidence>
<dbReference type="Proteomes" id="UP000244978">
    <property type="component" value="Unassembled WGS sequence"/>
</dbReference>